<keyword evidence="8" id="KW-1208">Phospholipid metabolism</keyword>
<feature type="compositionally biased region" description="Acidic residues" evidence="11">
    <location>
        <begin position="356"/>
        <end position="365"/>
    </location>
</feature>
<evidence type="ECO:0000256" key="2">
    <source>
        <dbReference type="ARBA" id="ARBA00010101"/>
    </source>
</evidence>
<dbReference type="Pfam" id="PF01467">
    <property type="entry name" value="CTP_transf_like"/>
    <property type="match status" value="1"/>
</dbReference>
<dbReference type="OrthoDB" id="17102at2759"/>
<evidence type="ECO:0000313" key="13">
    <source>
        <dbReference type="EMBL" id="ORZ33490.1"/>
    </source>
</evidence>
<reference evidence="13 14" key="1">
    <citation type="submission" date="2016-07" db="EMBL/GenBank/DDBJ databases">
        <title>Pervasive Adenine N6-methylation of Active Genes in Fungi.</title>
        <authorList>
            <consortium name="DOE Joint Genome Institute"/>
            <person name="Mondo S.J."/>
            <person name="Dannebaum R.O."/>
            <person name="Kuo R.C."/>
            <person name="Labutti K."/>
            <person name="Haridas S."/>
            <person name="Kuo A."/>
            <person name="Salamov A."/>
            <person name="Ahrendt S.R."/>
            <person name="Lipzen A."/>
            <person name="Sullivan W."/>
            <person name="Andreopoulos W.B."/>
            <person name="Clum A."/>
            <person name="Lindquist E."/>
            <person name="Daum C."/>
            <person name="Ramamoorthy G.K."/>
            <person name="Gryganskyi A."/>
            <person name="Culley D."/>
            <person name="Magnuson J.K."/>
            <person name="James T.Y."/>
            <person name="O'Malley M.A."/>
            <person name="Stajich J.E."/>
            <person name="Spatafora J.W."/>
            <person name="Visel A."/>
            <person name="Grigoriev I.V."/>
        </authorList>
    </citation>
    <scope>NUCLEOTIDE SEQUENCE [LARGE SCALE GENOMIC DNA]</scope>
    <source>
        <strain evidence="13 14">PL171</strain>
    </source>
</reference>
<evidence type="ECO:0000256" key="10">
    <source>
        <dbReference type="ARBA" id="ARBA00026101"/>
    </source>
</evidence>
<dbReference type="SUPFAM" id="SSF52374">
    <property type="entry name" value="Nucleotidylyl transferase"/>
    <property type="match status" value="1"/>
</dbReference>
<evidence type="ECO:0000259" key="12">
    <source>
        <dbReference type="Pfam" id="PF01467"/>
    </source>
</evidence>
<evidence type="ECO:0000256" key="4">
    <source>
        <dbReference type="ARBA" id="ARBA00022679"/>
    </source>
</evidence>
<comment type="pathway">
    <text evidence="9">Phospholipid metabolism; phosphatidylcholine biosynthesis; phosphatidylcholine from phosphocholine: step 1/2.</text>
</comment>
<dbReference type="PANTHER" id="PTHR10739">
    <property type="entry name" value="CYTIDYLYLTRANSFERASE"/>
    <property type="match status" value="1"/>
</dbReference>
<dbReference type="InterPro" id="IPR014729">
    <property type="entry name" value="Rossmann-like_a/b/a_fold"/>
</dbReference>
<feature type="compositionally biased region" description="Low complexity" evidence="11">
    <location>
        <begin position="52"/>
        <end position="64"/>
    </location>
</feature>
<feature type="compositionally biased region" description="Basic and acidic residues" evidence="11">
    <location>
        <begin position="395"/>
        <end position="408"/>
    </location>
</feature>
<evidence type="ECO:0000256" key="6">
    <source>
        <dbReference type="ARBA" id="ARBA00023098"/>
    </source>
</evidence>
<comment type="pathway">
    <text evidence="1">Lipid metabolism.</text>
</comment>
<keyword evidence="6" id="KW-0443">Lipid metabolism</keyword>
<dbReference type="GO" id="GO:0004105">
    <property type="term" value="F:choline-phosphate cytidylyltransferase activity"/>
    <property type="evidence" value="ECO:0007669"/>
    <property type="project" value="UniProtKB-EC"/>
</dbReference>
<evidence type="ECO:0000256" key="8">
    <source>
        <dbReference type="ARBA" id="ARBA00023264"/>
    </source>
</evidence>
<dbReference type="STRING" id="765915.A0A1Y2HFW4"/>
<dbReference type="AlphaFoldDB" id="A0A1Y2HFW4"/>
<feature type="compositionally biased region" description="Low complexity" evidence="11">
    <location>
        <begin position="25"/>
        <end position="35"/>
    </location>
</feature>
<dbReference type="NCBIfam" id="TIGR00125">
    <property type="entry name" value="cyt_tran_rel"/>
    <property type="match status" value="1"/>
</dbReference>
<feature type="region of interest" description="Disordered" evidence="11">
    <location>
        <begin position="1"/>
        <end position="74"/>
    </location>
</feature>
<feature type="compositionally biased region" description="Basic and acidic residues" evidence="11">
    <location>
        <begin position="344"/>
        <end position="355"/>
    </location>
</feature>
<keyword evidence="3" id="KW-0444">Lipid biosynthesis</keyword>
<dbReference type="GO" id="GO:0005635">
    <property type="term" value="C:nuclear envelope"/>
    <property type="evidence" value="ECO:0007669"/>
    <property type="project" value="TreeGrafter"/>
</dbReference>
<dbReference type="InterPro" id="IPR041723">
    <property type="entry name" value="CCT"/>
</dbReference>
<proteinExistence type="inferred from homology"/>
<sequence>MSSPAAPAAAPTAASTPAPAPAPPVTASTSTSNAAKNGDNDSTSDLGLMDTSSASASDSASGASTPSHIPTAVLQSPSIDPTFCPSYPINPPPTDRPVRIYCDGIYDLFHYGHARALQQAKQAFPNVYLLVGVCSDKETHARKGKTVMHDYERYQAIAHCKWVDEVVEDAPWIITQEFLDKYRIDYVAHDDIPYESGDVKDVYAFVKQQGRFFPTKRTDGVSTSDLITRIVRDYDKYLRRNLARGVSPRELNIGFFTEKRLAVEKSVEEIKNEIKAEVAEWKDEWRETVRTWESKSSQYVKGFVGMFKSGVKLLRMRSPINSAPASPTRRTRAEFEADNSSDEDDHRFNHRRNYDDDSEDDGDGDGDVRMALSSSSSSSAATSPAKQQKAAASSSKDRPKPAKRARIE</sequence>
<dbReference type="FunFam" id="3.40.50.620:FF:000016">
    <property type="entry name" value="Putative choline-phosphate cytidylyltransferase B"/>
    <property type="match status" value="1"/>
</dbReference>
<keyword evidence="7" id="KW-0594">Phospholipid biosynthesis</keyword>
<dbReference type="EC" id="2.7.7.15" evidence="10"/>
<protein>
    <recommendedName>
        <fullName evidence="10">choline-phosphate cytidylyltransferase</fullName>
        <ecNumber evidence="10">2.7.7.15</ecNumber>
    </recommendedName>
</protein>
<dbReference type="PANTHER" id="PTHR10739:SF13">
    <property type="entry name" value="CHOLINE-PHOSPHATE CYTIDYLYLTRANSFERASE"/>
    <property type="match status" value="1"/>
</dbReference>
<comment type="similarity">
    <text evidence="2">Belongs to the cytidylyltransferase family.</text>
</comment>
<dbReference type="EMBL" id="MCFL01000035">
    <property type="protein sequence ID" value="ORZ33490.1"/>
    <property type="molecule type" value="Genomic_DNA"/>
</dbReference>
<dbReference type="Gene3D" id="3.40.50.620">
    <property type="entry name" value="HUPs"/>
    <property type="match status" value="1"/>
</dbReference>
<evidence type="ECO:0000313" key="14">
    <source>
        <dbReference type="Proteomes" id="UP000193411"/>
    </source>
</evidence>
<evidence type="ECO:0000256" key="11">
    <source>
        <dbReference type="SAM" id="MobiDB-lite"/>
    </source>
</evidence>
<dbReference type="Proteomes" id="UP000193411">
    <property type="component" value="Unassembled WGS sequence"/>
</dbReference>
<dbReference type="InterPro" id="IPR004821">
    <property type="entry name" value="Cyt_trans-like"/>
</dbReference>
<keyword evidence="5" id="KW-0548">Nucleotidyltransferase</keyword>
<feature type="compositionally biased region" description="Low complexity" evidence="11">
    <location>
        <begin position="1"/>
        <end position="17"/>
    </location>
</feature>
<name>A0A1Y2HFW4_9FUNG</name>
<dbReference type="InterPro" id="IPR045049">
    <property type="entry name" value="Pcy1-like"/>
</dbReference>
<feature type="region of interest" description="Disordered" evidence="11">
    <location>
        <begin position="318"/>
        <end position="408"/>
    </location>
</feature>
<evidence type="ECO:0000256" key="9">
    <source>
        <dbReference type="ARBA" id="ARBA00025706"/>
    </source>
</evidence>
<dbReference type="GO" id="GO:0031210">
    <property type="term" value="F:phosphatidylcholine binding"/>
    <property type="evidence" value="ECO:0007669"/>
    <property type="project" value="TreeGrafter"/>
</dbReference>
<feature type="compositionally biased region" description="Low complexity" evidence="11">
    <location>
        <begin position="373"/>
        <end position="394"/>
    </location>
</feature>
<evidence type="ECO:0000256" key="3">
    <source>
        <dbReference type="ARBA" id="ARBA00022516"/>
    </source>
</evidence>
<feature type="compositionally biased region" description="Polar residues" evidence="11">
    <location>
        <begin position="65"/>
        <end position="74"/>
    </location>
</feature>
<keyword evidence="4" id="KW-0808">Transferase</keyword>
<accession>A0A1Y2HFW4</accession>
<dbReference type="CDD" id="cd02174">
    <property type="entry name" value="CCT"/>
    <property type="match status" value="1"/>
</dbReference>
<evidence type="ECO:0000256" key="5">
    <source>
        <dbReference type="ARBA" id="ARBA00022695"/>
    </source>
</evidence>
<evidence type="ECO:0000256" key="1">
    <source>
        <dbReference type="ARBA" id="ARBA00005189"/>
    </source>
</evidence>
<feature type="domain" description="Cytidyltransferase-like" evidence="12">
    <location>
        <begin position="101"/>
        <end position="229"/>
    </location>
</feature>
<organism evidence="13 14">
    <name type="scientific">Catenaria anguillulae PL171</name>
    <dbReference type="NCBI Taxonomy" id="765915"/>
    <lineage>
        <taxon>Eukaryota</taxon>
        <taxon>Fungi</taxon>
        <taxon>Fungi incertae sedis</taxon>
        <taxon>Blastocladiomycota</taxon>
        <taxon>Blastocladiomycetes</taxon>
        <taxon>Blastocladiales</taxon>
        <taxon>Catenariaceae</taxon>
        <taxon>Catenaria</taxon>
    </lineage>
</organism>
<keyword evidence="14" id="KW-1185">Reference proteome</keyword>
<comment type="caution">
    <text evidence="13">The sequence shown here is derived from an EMBL/GenBank/DDBJ whole genome shotgun (WGS) entry which is preliminary data.</text>
</comment>
<gene>
    <name evidence="13" type="ORF">BCR44DRAFT_66417</name>
</gene>
<evidence type="ECO:0000256" key="7">
    <source>
        <dbReference type="ARBA" id="ARBA00023209"/>
    </source>
</evidence>